<dbReference type="EMBL" id="JBEXRX010000010">
    <property type="protein sequence ID" value="MEU0151505.1"/>
    <property type="molecule type" value="Genomic_DNA"/>
</dbReference>
<reference evidence="2 3" key="1">
    <citation type="submission" date="2024-06" db="EMBL/GenBank/DDBJ databases">
        <title>The Natural Products Discovery Center: Release of the First 8490 Sequenced Strains for Exploring Actinobacteria Biosynthetic Diversity.</title>
        <authorList>
            <person name="Kalkreuter E."/>
            <person name="Kautsar S.A."/>
            <person name="Yang D."/>
            <person name="Bader C.D."/>
            <person name="Teijaro C.N."/>
            <person name="Fluegel L."/>
            <person name="Davis C.M."/>
            <person name="Simpson J.R."/>
            <person name="Lauterbach L."/>
            <person name="Steele A.D."/>
            <person name="Gui C."/>
            <person name="Meng S."/>
            <person name="Li G."/>
            <person name="Viehrig K."/>
            <person name="Ye F."/>
            <person name="Su P."/>
            <person name="Kiefer A.F."/>
            <person name="Nichols A."/>
            <person name="Cepeda A.J."/>
            <person name="Yan W."/>
            <person name="Fan B."/>
            <person name="Jiang Y."/>
            <person name="Adhikari A."/>
            <person name="Zheng C.-J."/>
            <person name="Schuster L."/>
            <person name="Cowan T.M."/>
            <person name="Smanski M.J."/>
            <person name="Chevrette M.G."/>
            <person name="De Carvalho L.P.S."/>
            <person name="Shen B."/>
        </authorList>
    </citation>
    <scope>NUCLEOTIDE SEQUENCE [LARGE SCALE GENOMIC DNA]</scope>
    <source>
        <strain evidence="2 3">NPDC006286</strain>
    </source>
</reference>
<dbReference type="RefSeq" id="WP_355663562.1">
    <property type="nucleotide sequence ID" value="NZ_JBEXRX010000010.1"/>
</dbReference>
<dbReference type="Proteomes" id="UP001550348">
    <property type="component" value="Unassembled WGS sequence"/>
</dbReference>
<evidence type="ECO:0000313" key="2">
    <source>
        <dbReference type="EMBL" id="MEU0151505.1"/>
    </source>
</evidence>
<evidence type="ECO:0000313" key="3">
    <source>
        <dbReference type="Proteomes" id="UP001550348"/>
    </source>
</evidence>
<keyword evidence="3" id="KW-1185">Reference proteome</keyword>
<accession>A0ABV2VFC1</accession>
<sequence>MTRPGRPRRWLRWVRRRSTNLSHRASGPPATPGPTLPTKQPAWNAPTVIDWRAAGLLTTPAQRWRGNGGQR</sequence>
<feature type="region of interest" description="Disordered" evidence="1">
    <location>
        <begin position="16"/>
        <end position="42"/>
    </location>
</feature>
<organism evidence="2 3">
    <name type="scientific">Micromonospora fulviviridis</name>
    <dbReference type="NCBI Taxonomy" id="47860"/>
    <lineage>
        <taxon>Bacteria</taxon>
        <taxon>Bacillati</taxon>
        <taxon>Actinomycetota</taxon>
        <taxon>Actinomycetes</taxon>
        <taxon>Micromonosporales</taxon>
        <taxon>Micromonosporaceae</taxon>
        <taxon>Micromonospora</taxon>
    </lineage>
</organism>
<protein>
    <submittedName>
        <fullName evidence="2">Uncharacterized protein</fullName>
    </submittedName>
</protein>
<comment type="caution">
    <text evidence="2">The sequence shown here is derived from an EMBL/GenBank/DDBJ whole genome shotgun (WGS) entry which is preliminary data.</text>
</comment>
<name>A0ABV2VFC1_9ACTN</name>
<evidence type="ECO:0000256" key="1">
    <source>
        <dbReference type="SAM" id="MobiDB-lite"/>
    </source>
</evidence>
<proteinExistence type="predicted"/>
<gene>
    <name evidence="2" type="ORF">ABZ071_06170</name>
</gene>